<reference evidence="2" key="1">
    <citation type="submission" date="2017-02" db="UniProtKB">
        <authorList>
            <consortium name="WormBaseParasite"/>
        </authorList>
    </citation>
    <scope>IDENTIFICATION</scope>
</reference>
<evidence type="ECO:0000313" key="2">
    <source>
        <dbReference type="WBParaSite" id="SPAL_0000114000.1"/>
    </source>
</evidence>
<sequence>MIKNFVYIPKCQKSFLCVIETNCQERYIDLIESIYSLPEQVSYVNRNSNALADILSRLFENKPECNLTEKRKRGKPRKHPLPPTSIQNDPYALKPLLLKSLQENDHELQQAFSNFEKYEGYHLIKNSDDIICVEKNNELILVISKNEETINKLLMEAHTYNRHYDKERTTNFLNKKISHEEFK</sequence>
<dbReference type="AlphaFoldDB" id="A0A0N5B4Z1"/>
<dbReference type="Proteomes" id="UP000046392">
    <property type="component" value="Unplaced"/>
</dbReference>
<evidence type="ECO:0000313" key="1">
    <source>
        <dbReference type="Proteomes" id="UP000046392"/>
    </source>
</evidence>
<accession>A0A0N5B4Z1</accession>
<protein>
    <submittedName>
        <fullName evidence="2">Integrase catalytic domain-containing protein</fullName>
    </submittedName>
</protein>
<name>A0A0N5B4Z1_STREA</name>
<organism evidence="1 2">
    <name type="scientific">Strongyloides papillosus</name>
    <name type="common">Intestinal threadworm</name>
    <dbReference type="NCBI Taxonomy" id="174720"/>
    <lineage>
        <taxon>Eukaryota</taxon>
        <taxon>Metazoa</taxon>
        <taxon>Ecdysozoa</taxon>
        <taxon>Nematoda</taxon>
        <taxon>Chromadorea</taxon>
        <taxon>Rhabditida</taxon>
        <taxon>Tylenchina</taxon>
        <taxon>Panagrolaimomorpha</taxon>
        <taxon>Strongyloidoidea</taxon>
        <taxon>Strongyloididae</taxon>
        <taxon>Strongyloides</taxon>
    </lineage>
</organism>
<proteinExistence type="predicted"/>
<dbReference type="WBParaSite" id="SPAL_0000114000.1">
    <property type="protein sequence ID" value="SPAL_0000114000.1"/>
    <property type="gene ID" value="SPAL_0000114000"/>
</dbReference>
<keyword evidence="1" id="KW-1185">Reference proteome</keyword>